<evidence type="ECO:0000313" key="2">
    <source>
        <dbReference type="EMBL" id="RHN72974.1"/>
    </source>
</evidence>
<accession>I3S9C2</accession>
<dbReference type="AlphaFoldDB" id="I3S9C2"/>
<proteinExistence type="evidence at transcript level"/>
<reference evidence="1" key="1">
    <citation type="submission" date="2012-05" db="EMBL/GenBank/DDBJ databases">
        <authorList>
            <person name="Krishnakumar V."/>
            <person name="Cheung F."/>
            <person name="Xiao Y."/>
            <person name="Chan A."/>
            <person name="Moskal W.A."/>
            <person name="Town C.D."/>
        </authorList>
    </citation>
    <scope>NUCLEOTIDE SEQUENCE</scope>
</reference>
<protein>
    <submittedName>
        <fullName evidence="1">Uncharacterized protein</fullName>
    </submittedName>
</protein>
<dbReference type="Gramene" id="rna8743">
    <property type="protein sequence ID" value="RHN72974.1"/>
    <property type="gene ID" value="gene8743"/>
</dbReference>
<sequence length="55" mass="6211">MCKYQKIACSQIQPKINKTPPLTPRSKPNSLNQQQNRLVTCLKAGTKITDTFYTA</sequence>
<reference evidence="2" key="2">
    <citation type="journal article" date="2018" name="Nat. Plants">
        <title>Whole-genome landscape of Medicago truncatula symbiotic genes.</title>
        <authorList>
            <person name="Pecrix Y."/>
            <person name="Gamas P."/>
            <person name="Carrere S."/>
        </authorList>
    </citation>
    <scope>NUCLEOTIDE SEQUENCE</scope>
    <source>
        <tissue evidence="2">Leaves</tissue>
    </source>
</reference>
<organism evidence="1">
    <name type="scientific">Medicago truncatula</name>
    <name type="common">Barrel medic</name>
    <name type="synonym">Medicago tribuloides</name>
    <dbReference type="NCBI Taxonomy" id="3880"/>
    <lineage>
        <taxon>Eukaryota</taxon>
        <taxon>Viridiplantae</taxon>
        <taxon>Streptophyta</taxon>
        <taxon>Embryophyta</taxon>
        <taxon>Tracheophyta</taxon>
        <taxon>Spermatophyta</taxon>
        <taxon>Magnoliopsida</taxon>
        <taxon>eudicotyledons</taxon>
        <taxon>Gunneridae</taxon>
        <taxon>Pentapetalae</taxon>
        <taxon>rosids</taxon>
        <taxon>fabids</taxon>
        <taxon>Fabales</taxon>
        <taxon>Fabaceae</taxon>
        <taxon>Papilionoideae</taxon>
        <taxon>50 kb inversion clade</taxon>
        <taxon>NPAAA clade</taxon>
        <taxon>Hologalegina</taxon>
        <taxon>IRL clade</taxon>
        <taxon>Trifolieae</taxon>
        <taxon>Medicago</taxon>
    </lineage>
</organism>
<dbReference type="Proteomes" id="UP000265566">
    <property type="component" value="Chromosome 2"/>
</dbReference>
<gene>
    <name evidence="2" type="ORF">MtrunA17_Chr2g0293511</name>
</gene>
<name>I3S9C2_MEDTR</name>
<dbReference type="EMBL" id="PSQE01000002">
    <property type="protein sequence ID" value="RHN72974.1"/>
    <property type="molecule type" value="Genomic_DNA"/>
</dbReference>
<evidence type="ECO:0000313" key="1">
    <source>
        <dbReference type="EMBL" id="AFK36864.1"/>
    </source>
</evidence>
<dbReference type="EMBL" id="BT137069">
    <property type="protein sequence ID" value="AFK36864.1"/>
    <property type="molecule type" value="mRNA"/>
</dbReference>